<comment type="subcellular location">
    <subcellularLocation>
        <location evidence="1">Membrane</location>
        <topology evidence="1">Multi-pass membrane protein</topology>
    </subcellularLocation>
</comment>
<evidence type="ECO:0000256" key="2">
    <source>
        <dbReference type="ARBA" id="ARBA00022692"/>
    </source>
</evidence>
<keyword evidence="3 6" id="KW-1133">Transmembrane helix</keyword>
<dbReference type="PANTHER" id="PTHR45333">
    <property type="entry name" value="MEMBRANE PROTEIN-RELATED"/>
    <property type="match status" value="1"/>
</dbReference>
<sequence length="243" mass="26938">FGRTMFTMWRAVLGQFNIDWAWGSAWQELSLMFFTGFMFVVQIVLLNMLIALMREIYSRVQHTEEDVFLKGRATLIVEVETLMARKQLERYANMPPYVHLLTPVQRKDARDKSGVEAKLERLEQMLMKLQDALDQGMAGPRGGQAGPGGGGGPVGSLVGGGHGGGDGDVSHINTSALSQEQLNLIQMQAGKLKEMEDQFPAVIRQLDRVQRSVNNQGIATGYLRHRVAAVRPEEVGQQGLEAE</sequence>
<keyword evidence="4 6" id="KW-0472">Membrane</keyword>
<dbReference type="EMBL" id="PGGS01000640">
    <property type="protein sequence ID" value="PNH02525.1"/>
    <property type="molecule type" value="Genomic_DNA"/>
</dbReference>
<comment type="caution">
    <text evidence="8">The sequence shown here is derived from an EMBL/GenBank/DDBJ whole genome shotgun (WGS) entry which is preliminary data.</text>
</comment>
<dbReference type="GO" id="GO:0016020">
    <property type="term" value="C:membrane"/>
    <property type="evidence" value="ECO:0007669"/>
    <property type="project" value="UniProtKB-SubCell"/>
</dbReference>
<reference evidence="8 9" key="1">
    <citation type="journal article" date="2017" name="Mol. Biol. Evol.">
        <title>The 4-celled Tetrabaena socialis nuclear genome reveals the essential components for genetic control of cell number at the origin of multicellularity in the volvocine lineage.</title>
        <authorList>
            <person name="Featherston J."/>
            <person name="Arakaki Y."/>
            <person name="Hanschen E.R."/>
            <person name="Ferris P.J."/>
            <person name="Michod R.E."/>
            <person name="Olson B.J.S.C."/>
            <person name="Nozaki H."/>
            <person name="Durand P.M."/>
        </authorList>
    </citation>
    <scope>NUCLEOTIDE SEQUENCE [LARGE SCALE GENOMIC DNA]</scope>
    <source>
        <strain evidence="8 9">NIES-571</strain>
    </source>
</reference>
<dbReference type="AlphaFoldDB" id="A0A2J7ZQH9"/>
<evidence type="ECO:0000256" key="4">
    <source>
        <dbReference type="ARBA" id="ARBA00023136"/>
    </source>
</evidence>
<accession>A0A2J7ZQH9</accession>
<organism evidence="8 9">
    <name type="scientific">Tetrabaena socialis</name>
    <dbReference type="NCBI Taxonomy" id="47790"/>
    <lineage>
        <taxon>Eukaryota</taxon>
        <taxon>Viridiplantae</taxon>
        <taxon>Chlorophyta</taxon>
        <taxon>core chlorophytes</taxon>
        <taxon>Chlorophyceae</taxon>
        <taxon>CS clade</taxon>
        <taxon>Chlamydomonadales</taxon>
        <taxon>Tetrabaenaceae</taxon>
        <taxon>Tetrabaena</taxon>
    </lineage>
</organism>
<evidence type="ECO:0000256" key="5">
    <source>
        <dbReference type="SAM" id="MobiDB-lite"/>
    </source>
</evidence>
<dbReference type="InterPro" id="IPR013122">
    <property type="entry name" value="PKD1_2_channel"/>
</dbReference>
<evidence type="ECO:0000256" key="6">
    <source>
        <dbReference type="SAM" id="Phobius"/>
    </source>
</evidence>
<evidence type="ECO:0000259" key="7">
    <source>
        <dbReference type="Pfam" id="PF08016"/>
    </source>
</evidence>
<protein>
    <recommendedName>
        <fullName evidence="7">Polycystin cation channel PKD1/PKD2 domain-containing protein</fullName>
    </recommendedName>
</protein>
<proteinExistence type="predicted"/>
<dbReference type="Proteomes" id="UP000236333">
    <property type="component" value="Unassembled WGS sequence"/>
</dbReference>
<feature type="domain" description="Polycystin cation channel PKD1/PKD2" evidence="7">
    <location>
        <begin position="3"/>
        <end position="60"/>
    </location>
</feature>
<gene>
    <name evidence="8" type="ORF">TSOC_011488</name>
</gene>
<feature type="compositionally biased region" description="Gly residues" evidence="5">
    <location>
        <begin position="139"/>
        <end position="167"/>
    </location>
</feature>
<keyword evidence="9" id="KW-1185">Reference proteome</keyword>
<evidence type="ECO:0000256" key="1">
    <source>
        <dbReference type="ARBA" id="ARBA00004141"/>
    </source>
</evidence>
<evidence type="ECO:0000313" key="9">
    <source>
        <dbReference type="Proteomes" id="UP000236333"/>
    </source>
</evidence>
<feature type="non-terminal residue" evidence="8">
    <location>
        <position position="1"/>
    </location>
</feature>
<dbReference type="PANTHER" id="PTHR45333:SF1">
    <property type="entry name" value="CHROMOSOME UNDETERMINED SCAFFOLD_625, WHOLE GENOME SHOTGUN SEQUENCE"/>
    <property type="match status" value="1"/>
</dbReference>
<evidence type="ECO:0000313" key="8">
    <source>
        <dbReference type="EMBL" id="PNH02525.1"/>
    </source>
</evidence>
<name>A0A2J7ZQH9_9CHLO</name>
<dbReference type="OrthoDB" id="547808at2759"/>
<keyword evidence="2 6" id="KW-0812">Transmembrane</keyword>
<dbReference type="Pfam" id="PF08016">
    <property type="entry name" value="PKD_channel"/>
    <property type="match status" value="1"/>
</dbReference>
<feature type="transmembrane region" description="Helical" evidence="6">
    <location>
        <begin position="29"/>
        <end position="52"/>
    </location>
</feature>
<evidence type="ECO:0000256" key="3">
    <source>
        <dbReference type="ARBA" id="ARBA00022989"/>
    </source>
</evidence>
<feature type="region of interest" description="Disordered" evidence="5">
    <location>
        <begin position="137"/>
        <end position="168"/>
    </location>
</feature>